<dbReference type="EMBL" id="UYSG01000119">
    <property type="protein sequence ID" value="VDL18109.1"/>
    <property type="molecule type" value="Genomic_DNA"/>
</dbReference>
<evidence type="ECO:0000313" key="4">
    <source>
        <dbReference type="WBParaSite" id="HDID_0000080001-mRNA-1"/>
    </source>
</evidence>
<evidence type="ECO:0000313" key="2">
    <source>
        <dbReference type="EMBL" id="VDL18109.1"/>
    </source>
</evidence>
<dbReference type="WBParaSite" id="HDID_0000080001-mRNA-1">
    <property type="protein sequence ID" value="HDID_0000080001-mRNA-1"/>
    <property type="gene ID" value="HDID_0000080001"/>
</dbReference>
<dbReference type="Proteomes" id="UP000274504">
    <property type="component" value="Unassembled WGS sequence"/>
</dbReference>
<gene>
    <name evidence="2" type="ORF">HDID_LOCUS801</name>
</gene>
<sequence length="135" mass="15628">MIKPEDTDQFFISSRPPSINFSPLNNQKERQKRPIKPEPEENLMERKRKIDPATPSLFAYSVAEFNECSKCEKARLAGLDAWMDHLGLFHTFPTRWPSSRIEDGLLDKEHPYTSVVDSHKKRKSAGIPRPLNSFM</sequence>
<name>A0A0R3S9A0_HYMDI</name>
<organism evidence="4">
    <name type="scientific">Hymenolepis diminuta</name>
    <name type="common">Rat tapeworm</name>
    <dbReference type="NCBI Taxonomy" id="6216"/>
    <lineage>
        <taxon>Eukaryota</taxon>
        <taxon>Metazoa</taxon>
        <taxon>Spiralia</taxon>
        <taxon>Lophotrochozoa</taxon>
        <taxon>Platyhelminthes</taxon>
        <taxon>Cestoda</taxon>
        <taxon>Eucestoda</taxon>
        <taxon>Cyclophyllidea</taxon>
        <taxon>Hymenolepididae</taxon>
        <taxon>Hymenolepis</taxon>
    </lineage>
</organism>
<protein>
    <submittedName>
        <fullName evidence="4">C2H2-type domain-containing protein</fullName>
    </submittedName>
</protein>
<feature type="compositionally biased region" description="Polar residues" evidence="1">
    <location>
        <begin position="10"/>
        <end position="26"/>
    </location>
</feature>
<dbReference type="STRING" id="6216.A0A0R3S9A0"/>
<evidence type="ECO:0000313" key="3">
    <source>
        <dbReference type="Proteomes" id="UP000274504"/>
    </source>
</evidence>
<proteinExistence type="predicted"/>
<dbReference type="OrthoDB" id="6247875at2759"/>
<reference evidence="4" key="1">
    <citation type="submission" date="2017-02" db="UniProtKB">
        <authorList>
            <consortium name="WormBaseParasite"/>
        </authorList>
    </citation>
    <scope>IDENTIFICATION</scope>
</reference>
<accession>A0A0R3S9A0</accession>
<evidence type="ECO:0000256" key="1">
    <source>
        <dbReference type="SAM" id="MobiDB-lite"/>
    </source>
</evidence>
<reference evidence="2 3" key="2">
    <citation type="submission" date="2018-11" db="EMBL/GenBank/DDBJ databases">
        <authorList>
            <consortium name="Pathogen Informatics"/>
        </authorList>
    </citation>
    <scope>NUCLEOTIDE SEQUENCE [LARGE SCALE GENOMIC DNA]</scope>
</reference>
<dbReference type="AlphaFoldDB" id="A0A0R3S9A0"/>
<feature type="compositionally biased region" description="Basic and acidic residues" evidence="1">
    <location>
        <begin position="35"/>
        <end position="49"/>
    </location>
</feature>
<feature type="region of interest" description="Disordered" evidence="1">
    <location>
        <begin position="1"/>
        <end position="49"/>
    </location>
</feature>